<dbReference type="PANTHER" id="PTHR37557:SF4">
    <property type="entry name" value="CCHC-TYPE DOMAIN-CONTAINING PROTEIN"/>
    <property type="match status" value="1"/>
</dbReference>
<dbReference type="InterPro" id="IPR043502">
    <property type="entry name" value="DNA/RNA_pol_sf"/>
</dbReference>
<dbReference type="PROSITE" id="PS50878">
    <property type="entry name" value="RT_POL"/>
    <property type="match status" value="1"/>
</dbReference>
<dbReference type="Pfam" id="PF00078">
    <property type="entry name" value="RVT_1"/>
    <property type="match status" value="1"/>
</dbReference>
<protein>
    <submittedName>
        <fullName evidence="2">Putative reverse transcriptase</fullName>
    </submittedName>
</protein>
<proteinExistence type="predicted"/>
<name>A0A4D5RYN8_IXOSC</name>
<evidence type="ECO:0000259" key="1">
    <source>
        <dbReference type="PROSITE" id="PS50878"/>
    </source>
</evidence>
<dbReference type="VEuPathDB" id="VectorBase:ISCI022304"/>
<dbReference type="VEuPathDB" id="VectorBase:ISCP_005207"/>
<accession>A0A4D5RYN8</accession>
<dbReference type="InterPro" id="IPR000477">
    <property type="entry name" value="RT_dom"/>
</dbReference>
<sequence length="689" mass="76796">MTARELRSVPFSHLALLTNLILVIGEVPRILAVSRTTFIPKVPEATKPEDFRPIAVAPNLLRLLHKILAKRLQGCVDLDVRQRAFVPADGCGENVAILQALLSESRRTLSTLHMAQMDLRKAFDSVSVDAVLAAASSAGLPKKFLHYLEVLYQQSKTLVQSGDLSEEIRAARGVKQGDPLSPLLFNLVVDGLLRELPAIIGFRLGETMINAMAFADDLTLVASTRGGLQELLNQSEAYFKARGLSFNPEKSSTLSLVPSKRQKKTKVEQQPFQIAGSDIPTLDCVASWKYLGVLFNTRGRKVPLTGELIPLLERLSTAPLKPQQRLVLLKHYLLPRFYHRGTFSHVTAKLLRRLDTCVRLRIRGWLRLPHDTPVGYFHAPVESGGLGIPALRHMLPRLKIQRMAMLRMSDVPACGDAVKCPALKLEEQKAMNLLTMNGRVLTTAKDVKDHWAELLHNSVDGAHMRTCKEVPESQQWVSDGTRLLSGRDFVDCAKLRINAIPTLARTSRGRNQDISCRAGCRQNETLGHVLQQCERTHGERIKRHNGIVDYLCKKFKVDKWSVEREPCINTKEGTRFPDIVIRKGDRTAIVDVQVVGTSTPLETAHRRKQNYYARNDEVVAYAKADRSGTPIVTSCTVSYRGVWSTSSRADLHGLGVTKSDTKLMSVRALQGSLAIFGVFRRSTSRTKRA</sequence>
<organism evidence="2">
    <name type="scientific">Ixodes scapularis</name>
    <name type="common">Black-legged tick</name>
    <name type="synonym">Deer tick</name>
    <dbReference type="NCBI Taxonomy" id="6945"/>
    <lineage>
        <taxon>Eukaryota</taxon>
        <taxon>Metazoa</taxon>
        <taxon>Ecdysozoa</taxon>
        <taxon>Arthropoda</taxon>
        <taxon>Chelicerata</taxon>
        <taxon>Arachnida</taxon>
        <taxon>Acari</taxon>
        <taxon>Parasitiformes</taxon>
        <taxon>Ixodida</taxon>
        <taxon>Ixodoidea</taxon>
        <taxon>Ixodidae</taxon>
        <taxon>Ixodinae</taxon>
        <taxon>Ixodes</taxon>
    </lineage>
</organism>
<dbReference type="VEuPathDB" id="VectorBase:ISCI012074"/>
<dbReference type="VEuPathDB" id="VectorBase:ISCW022304"/>
<keyword evidence="2" id="KW-0695">RNA-directed DNA polymerase</keyword>
<feature type="domain" description="Reverse transcriptase" evidence="1">
    <location>
        <begin position="20"/>
        <end position="279"/>
    </location>
</feature>
<dbReference type="CDD" id="cd01650">
    <property type="entry name" value="RT_nLTR_like"/>
    <property type="match status" value="1"/>
</dbReference>
<evidence type="ECO:0000313" key="2">
    <source>
        <dbReference type="EMBL" id="MOY41731.1"/>
    </source>
</evidence>
<reference evidence="2" key="1">
    <citation type="submission" date="2019-04" db="EMBL/GenBank/DDBJ databases">
        <title>An insight into the mialome of Ixodes scapularis.</title>
        <authorList>
            <person name="Ribeiro J.M."/>
            <person name="Mather T.N."/>
            <person name="Karim S."/>
        </authorList>
    </citation>
    <scope>NUCLEOTIDE SEQUENCE</scope>
</reference>
<dbReference type="AlphaFoldDB" id="A0A4D5RYN8"/>
<dbReference type="OrthoDB" id="6141723at2759"/>
<dbReference type="PANTHER" id="PTHR37557">
    <property type="entry name" value="115 KDA PROTEIN IN TYPE-1 RETROTRANSPOSABLE ELEMENT R1DM-LIKE PROTEIN-RELATED-RELATED"/>
    <property type="match status" value="1"/>
</dbReference>
<keyword evidence="2" id="KW-0548">Nucleotidyltransferase</keyword>
<keyword evidence="2" id="KW-0808">Transferase</keyword>
<dbReference type="VEuPathDB" id="VectorBase:ISCW009222"/>
<dbReference type="EMBL" id="GHJT01007760">
    <property type="protein sequence ID" value="MOY41731.1"/>
    <property type="molecule type" value="Transcribed_RNA"/>
</dbReference>
<dbReference type="GO" id="GO:0003964">
    <property type="term" value="F:RNA-directed DNA polymerase activity"/>
    <property type="evidence" value="ECO:0007669"/>
    <property type="project" value="UniProtKB-KW"/>
</dbReference>
<dbReference type="SUPFAM" id="SSF56672">
    <property type="entry name" value="DNA/RNA polymerases"/>
    <property type="match status" value="1"/>
</dbReference>